<evidence type="ECO:0000256" key="1">
    <source>
        <dbReference type="SAM" id="MobiDB-lite"/>
    </source>
</evidence>
<comment type="caution">
    <text evidence="2">The sequence shown here is derived from an EMBL/GenBank/DDBJ whole genome shotgun (WGS) entry which is preliminary data.</text>
</comment>
<keyword evidence="3" id="KW-1185">Reference proteome</keyword>
<feature type="region of interest" description="Disordered" evidence="1">
    <location>
        <begin position="1"/>
        <end position="75"/>
    </location>
</feature>
<evidence type="ECO:0000313" key="3">
    <source>
        <dbReference type="Proteomes" id="UP000784294"/>
    </source>
</evidence>
<dbReference type="AlphaFoldDB" id="A0A448WY77"/>
<reference evidence="2" key="1">
    <citation type="submission" date="2018-11" db="EMBL/GenBank/DDBJ databases">
        <authorList>
            <consortium name="Pathogen Informatics"/>
        </authorList>
    </citation>
    <scope>NUCLEOTIDE SEQUENCE</scope>
</reference>
<dbReference type="OrthoDB" id="65789at2759"/>
<organism evidence="2 3">
    <name type="scientific">Protopolystoma xenopodis</name>
    <dbReference type="NCBI Taxonomy" id="117903"/>
    <lineage>
        <taxon>Eukaryota</taxon>
        <taxon>Metazoa</taxon>
        <taxon>Spiralia</taxon>
        <taxon>Lophotrochozoa</taxon>
        <taxon>Platyhelminthes</taxon>
        <taxon>Monogenea</taxon>
        <taxon>Polyopisthocotylea</taxon>
        <taxon>Polystomatidea</taxon>
        <taxon>Polystomatidae</taxon>
        <taxon>Protopolystoma</taxon>
    </lineage>
</organism>
<gene>
    <name evidence="2" type="ORF">PXEA_LOCUS16536</name>
</gene>
<evidence type="ECO:0000313" key="2">
    <source>
        <dbReference type="EMBL" id="VEL23096.1"/>
    </source>
</evidence>
<name>A0A448WY77_9PLAT</name>
<feature type="non-terminal residue" evidence="2">
    <location>
        <position position="75"/>
    </location>
</feature>
<accession>A0A448WY77</accession>
<feature type="compositionally biased region" description="Polar residues" evidence="1">
    <location>
        <begin position="66"/>
        <end position="75"/>
    </location>
</feature>
<protein>
    <submittedName>
        <fullName evidence="2">Uncharacterized protein</fullName>
    </submittedName>
</protein>
<dbReference type="Proteomes" id="UP000784294">
    <property type="component" value="Unassembled WGS sequence"/>
</dbReference>
<dbReference type="EMBL" id="CAAALY010059981">
    <property type="protein sequence ID" value="VEL23096.1"/>
    <property type="molecule type" value="Genomic_DNA"/>
</dbReference>
<sequence length="75" mass="7173">MSALGISGLPPGSRSSLIARSGLGQPIASAESASRMARPPSVCSSSQLHSGPAGAGSFLSGVAGSQGESNAPTGY</sequence>
<proteinExistence type="predicted"/>